<accession>A0A0D8ICA5</accession>
<evidence type="ECO:0000256" key="3">
    <source>
        <dbReference type="ARBA" id="ARBA00022553"/>
    </source>
</evidence>
<dbReference type="STRING" id="84022.CACET_c34380"/>
<evidence type="ECO:0000256" key="2">
    <source>
        <dbReference type="ARBA" id="ARBA00022490"/>
    </source>
</evidence>
<comment type="subcellular location">
    <subcellularLocation>
        <location evidence="1">Cytoplasm</location>
    </subcellularLocation>
</comment>
<dbReference type="AlphaFoldDB" id="A0A0D8ICA5"/>
<evidence type="ECO:0000313" key="4">
    <source>
        <dbReference type="EMBL" id="AKL96881.1"/>
    </source>
</evidence>
<keyword evidence="4" id="KW-0456">Lyase</keyword>
<keyword evidence="5" id="KW-1185">Reference proteome</keyword>
<dbReference type="KEGG" id="cace:CACET_c34380"/>
<reference evidence="4 5" key="1">
    <citation type="submission" date="2014-10" db="EMBL/GenBank/DDBJ databases">
        <title>Genome sequence of Clostridium aceticum DSM 1496.</title>
        <authorList>
            <person name="Poehlein A."/>
            <person name="Schiel-Bengelsdorf B."/>
            <person name="Gottschalk G."/>
            <person name="Duerre P."/>
            <person name="Daniel R."/>
        </authorList>
    </citation>
    <scope>NUCLEOTIDE SEQUENCE [LARGE SCALE GENOMIC DNA]</scope>
    <source>
        <strain evidence="4 5">DSM 1496</strain>
    </source>
</reference>
<keyword evidence="3" id="KW-0597">Phosphoprotein</keyword>
<keyword evidence="2" id="KW-0963">Cytoplasm</keyword>
<dbReference type="EMBL" id="CP009687">
    <property type="protein sequence ID" value="AKL96881.1"/>
    <property type="molecule type" value="Genomic_DNA"/>
</dbReference>
<dbReference type="Proteomes" id="UP000035704">
    <property type="component" value="Chromosome"/>
</dbReference>
<dbReference type="PIRSF" id="PIRSF002736">
    <property type="entry name" value="Citrt_lyas_gamma"/>
    <property type="match status" value="1"/>
</dbReference>
<dbReference type="PATRIC" id="fig|84022.5.peg.3631"/>
<organism evidence="4 5">
    <name type="scientific">Clostridium aceticum</name>
    <dbReference type="NCBI Taxonomy" id="84022"/>
    <lineage>
        <taxon>Bacteria</taxon>
        <taxon>Bacillati</taxon>
        <taxon>Bacillota</taxon>
        <taxon>Clostridia</taxon>
        <taxon>Eubacteriales</taxon>
        <taxon>Clostridiaceae</taxon>
        <taxon>Clostridium</taxon>
    </lineage>
</organism>
<dbReference type="GO" id="GO:0005737">
    <property type="term" value="C:cytoplasm"/>
    <property type="evidence" value="ECO:0007669"/>
    <property type="project" value="UniProtKB-SubCell"/>
</dbReference>
<dbReference type="GO" id="GO:0016829">
    <property type="term" value="F:lyase activity"/>
    <property type="evidence" value="ECO:0007669"/>
    <property type="project" value="UniProtKB-KW"/>
</dbReference>
<proteinExistence type="predicted"/>
<dbReference type="InterPro" id="IPR023439">
    <property type="entry name" value="Mal_deCO2ase/Cit_lyase_ACP"/>
</dbReference>
<dbReference type="NCBIfam" id="TIGR01608">
    <property type="entry name" value="citD"/>
    <property type="match status" value="1"/>
</dbReference>
<gene>
    <name evidence="4" type="primary">citD</name>
    <name evidence="4" type="ORF">CACET_c34380</name>
</gene>
<evidence type="ECO:0000256" key="1">
    <source>
        <dbReference type="ARBA" id="ARBA00004496"/>
    </source>
</evidence>
<dbReference type="InterPro" id="IPR006495">
    <property type="entry name" value="CitD"/>
</dbReference>
<sequence length="87" mass="9731">MEIKAPAKAGTMESNDIYIMVQPNDESGIAIDLESIVMKQFGKQIQQVILETLESLEIKNIHIVAKDRGALDYTIRARVETAVKRAM</sequence>
<protein>
    <submittedName>
        <fullName evidence="4">Citrate lyase acyl carrier protein CitD</fullName>
    </submittedName>
</protein>
<dbReference type="RefSeq" id="WP_044824295.1">
    <property type="nucleotide sequence ID" value="NZ_CP009687.1"/>
</dbReference>
<dbReference type="OrthoDB" id="1120942at2"/>
<name>A0A0D8ICA5_9CLOT</name>
<dbReference type="NCBIfam" id="NF009726">
    <property type="entry name" value="PRK13253.1"/>
    <property type="match status" value="1"/>
</dbReference>
<evidence type="ECO:0000313" key="5">
    <source>
        <dbReference type="Proteomes" id="UP000035704"/>
    </source>
</evidence>
<dbReference type="Pfam" id="PF06857">
    <property type="entry name" value="ACP"/>
    <property type="match status" value="1"/>
</dbReference>